<sequence>MSAAGSVGGSAASSPPPSGSSSPQRGASGSDSEEGALVGAPAAAASPVSEAPSAAADNSSEAAGASCEDADFDDLANAIVAASAEAAASGLELADQVAEAASPRASQGAAVLEHQGSGYLDAPSGAGRKSTGSGCSRSCCVTAAAPCPPWGLMPVSPVRLRPLPTWLRLKPVFGRRRSASDRHSARLSLPLRLGRRLTACPRLAWSVPPRLVGPRRLRRSAEKQYVGRRRLRASPPSKRWKPRKRHGRRLPRI</sequence>
<reference evidence="2 3" key="1">
    <citation type="journal article" date="2010" name="Nature">
        <title>The Ectocarpus genome and the independent evolution of multicellularity in brown algae.</title>
        <authorList>
            <person name="Cock J.M."/>
            <person name="Sterck L."/>
            <person name="Rouze P."/>
            <person name="Scornet D."/>
            <person name="Allen A.E."/>
            <person name="Amoutzias G."/>
            <person name="Anthouard V."/>
            <person name="Artiguenave F."/>
            <person name="Aury J.M."/>
            <person name="Badger J.H."/>
            <person name="Beszteri B."/>
            <person name="Billiau K."/>
            <person name="Bonnet E."/>
            <person name="Bothwell J.H."/>
            <person name="Bowler C."/>
            <person name="Boyen C."/>
            <person name="Brownlee C."/>
            <person name="Carrano C.J."/>
            <person name="Charrier B."/>
            <person name="Cho G.Y."/>
            <person name="Coelho S.M."/>
            <person name="Collen J."/>
            <person name="Corre E."/>
            <person name="Da Silva C."/>
            <person name="Delage L."/>
            <person name="Delaroque N."/>
            <person name="Dittami S.M."/>
            <person name="Doulbeau S."/>
            <person name="Elias M."/>
            <person name="Farnham G."/>
            <person name="Gachon C.M."/>
            <person name="Gschloessl B."/>
            <person name="Heesch S."/>
            <person name="Jabbari K."/>
            <person name="Jubin C."/>
            <person name="Kawai H."/>
            <person name="Kimura K."/>
            <person name="Kloareg B."/>
            <person name="Kupper F.C."/>
            <person name="Lang D."/>
            <person name="Le Bail A."/>
            <person name="Leblanc C."/>
            <person name="Lerouge P."/>
            <person name="Lohr M."/>
            <person name="Lopez P.J."/>
            <person name="Martens C."/>
            <person name="Maumus F."/>
            <person name="Michel G."/>
            <person name="Miranda-Saavedra D."/>
            <person name="Morales J."/>
            <person name="Moreau H."/>
            <person name="Motomura T."/>
            <person name="Nagasato C."/>
            <person name="Napoli C.A."/>
            <person name="Nelson D.R."/>
            <person name="Nyvall-Collen P."/>
            <person name="Peters A.F."/>
            <person name="Pommier C."/>
            <person name="Potin P."/>
            <person name="Poulain J."/>
            <person name="Quesneville H."/>
            <person name="Read B."/>
            <person name="Rensing S.A."/>
            <person name="Ritter A."/>
            <person name="Rousvoal S."/>
            <person name="Samanta M."/>
            <person name="Samson G."/>
            <person name="Schroeder D.C."/>
            <person name="Segurens B."/>
            <person name="Strittmatter M."/>
            <person name="Tonon T."/>
            <person name="Tregear J.W."/>
            <person name="Valentin K."/>
            <person name="von Dassow P."/>
            <person name="Yamagishi T."/>
            <person name="Van de Peer Y."/>
            <person name="Wincker P."/>
        </authorList>
    </citation>
    <scope>NUCLEOTIDE SEQUENCE [LARGE SCALE GENOMIC DNA]</scope>
    <source>
        <strain evidence="3">Ec32 / CCAP1310/4</strain>
    </source>
</reference>
<dbReference type="EMBL" id="FN648981">
    <property type="protein sequence ID" value="CBJ27585.1"/>
    <property type="molecule type" value="Genomic_DNA"/>
</dbReference>
<dbReference type="EMBL" id="FN649728">
    <property type="protein sequence ID" value="CBJ27585.1"/>
    <property type="molecule type" value="Genomic_DNA"/>
</dbReference>
<dbReference type="InParanoid" id="D7G6K0"/>
<feature type="compositionally biased region" description="Basic residues" evidence="1">
    <location>
        <begin position="226"/>
        <end position="253"/>
    </location>
</feature>
<accession>D7G6K0</accession>
<evidence type="ECO:0000313" key="2">
    <source>
        <dbReference type="EMBL" id="CBJ27585.1"/>
    </source>
</evidence>
<feature type="region of interest" description="Disordered" evidence="1">
    <location>
        <begin position="1"/>
        <end position="67"/>
    </location>
</feature>
<proteinExistence type="predicted"/>
<keyword evidence="3" id="KW-1185">Reference proteome</keyword>
<organism evidence="2 3">
    <name type="scientific">Ectocarpus siliculosus</name>
    <name type="common">Brown alga</name>
    <name type="synonym">Conferva siliculosa</name>
    <dbReference type="NCBI Taxonomy" id="2880"/>
    <lineage>
        <taxon>Eukaryota</taxon>
        <taxon>Sar</taxon>
        <taxon>Stramenopiles</taxon>
        <taxon>Ochrophyta</taxon>
        <taxon>PX clade</taxon>
        <taxon>Phaeophyceae</taxon>
        <taxon>Ectocarpales</taxon>
        <taxon>Ectocarpaceae</taxon>
        <taxon>Ectocarpus</taxon>
    </lineage>
</organism>
<feature type="compositionally biased region" description="Low complexity" evidence="1">
    <location>
        <begin position="1"/>
        <end position="66"/>
    </location>
</feature>
<protein>
    <submittedName>
        <fullName evidence="2">Uncharacterized protein</fullName>
    </submittedName>
</protein>
<dbReference type="AlphaFoldDB" id="D7G6K0"/>
<gene>
    <name evidence="2" type="ORF">Esi_0075_0073</name>
</gene>
<dbReference type="Proteomes" id="UP000002630">
    <property type="component" value="Linkage Group LG03"/>
</dbReference>
<evidence type="ECO:0000256" key="1">
    <source>
        <dbReference type="SAM" id="MobiDB-lite"/>
    </source>
</evidence>
<evidence type="ECO:0000313" key="3">
    <source>
        <dbReference type="Proteomes" id="UP000002630"/>
    </source>
</evidence>
<feature type="region of interest" description="Disordered" evidence="1">
    <location>
        <begin position="216"/>
        <end position="253"/>
    </location>
</feature>
<name>D7G6K0_ECTSI</name>